<reference evidence="2 3" key="1">
    <citation type="journal article" date="2011" name="Proc. Natl. Acad. Sci. U.S.A.">
        <title>Evolutionary erosion of yeast sex chromosomes by mating-type switching accidents.</title>
        <authorList>
            <person name="Gordon J.L."/>
            <person name="Armisen D."/>
            <person name="Proux-Wera E."/>
            <person name="Oheigeartaigh S.S."/>
            <person name="Byrne K.P."/>
            <person name="Wolfe K.H."/>
        </authorList>
    </citation>
    <scope>NUCLEOTIDE SEQUENCE [LARGE SCALE GENOMIC DNA]</scope>
    <source>
        <strain evidence="3">ATCC 34711 / CBS 6284 / DSM 70876 / NBRC 10599 / NRRL Y-10934 / UCD 77-7</strain>
    </source>
</reference>
<feature type="region of interest" description="Disordered" evidence="1">
    <location>
        <begin position="497"/>
        <end position="521"/>
    </location>
</feature>
<dbReference type="GO" id="GO:0005730">
    <property type="term" value="C:nucleolus"/>
    <property type="evidence" value="ECO:0007669"/>
    <property type="project" value="TreeGrafter"/>
</dbReference>
<dbReference type="SUPFAM" id="SSF117281">
    <property type="entry name" value="Kelch motif"/>
    <property type="match status" value="1"/>
</dbReference>
<sequence>MMKGLFLNRLAHSEDYHKKQNTKNQPNQNNYNYNNNSSLGRATDFYRSKKDTPNSKLIKTHLLNLDLQIRQNRLDRKQQEDIEKNKMASIKTTEDDSIIKAGFSPPSYMTNYFSVFDDPNHYSIATRKKLQLETEYWLKKYYDTKLVSDPTQTTTPQQPFSAEDIIASRTSNGNGIDQQIPTTKDSSLSSCDAKLHNGLEFSKCSSYLDDFTTSNIDNLGKVDALTSKALTTYSSYYGNLLAATPLLDDASLKSHTMWLPTVRRNFRQFLIDAKEPESNYYSDKTTAIFNQASSVIPQRYDSFSGGTSIPSMFGKEKLPALSYHCTVSMDDNIFILGGLMAFHRYDEEIPNLDDFIVNGLENLPPPFLPEIINNPCMVSNPFLFVKSITYCSVKRQEVTGTIPPPLLGLKGTRLTPRYIFFYGGMEIITETTINSQGKYIINHSSILNNNGYILDTMLFKFSKIELVANPATPVYSNYSTLFPRLGHVLVSVGNKNEDSNNTINSNSNSNNKSTGQTSNSANSFAHFDQVSTTTSSFSLTSSNSASSKNSSTTSSTNNSDRSKKSSNSQQQSIPQLTPQQLSHQQQIFNYNLNLRNSIKQNASISNKSTINCIYIFGGYCQLDVDRYEAMNDLWRIEIPILNRGKRGYYEFPTNATATPLALNSQTITDSENIPNSTPDSRITPTIIESENDWPSARGFCAFYVPNEGISPGRSIETEVLSKLESDFSLESASVAAIGTTRPLYNHHCPNLNTTSRRSTSHHNHHRHHHSKHSKQKRNSTSKSHKRSSTPNSANNTPPHSSSNTPTSSYQSMTTLSTLSMMEQKQNLCNNPSKINLNMMLKSPNFKSYNNFDDFTKKGNINSNSGSPVDDRLAGMFIIHGGSNHLDIKGDMWWYDVDNHKWNRVQTFASIKDPKEGYKKEIGDLNDKHYVNRIRNKKESMIPLDVKLVGHSMASIGHMAVCVGGLIPKDIDMLYKNINFENYEYELQYDGVMETDVYGKQYGDEKRYGIPLGSGQLNIFNIVTGVYQDGVLLDSIVFANDHDNKGDQMKKKKKVRSNSMSSDSSNSSNSSDESVISNDDSDDISDEDGGDIYKK</sequence>
<dbReference type="PANTHER" id="PTHR16148">
    <property type="entry name" value="NF-KAPPA-B-REPRESSING FACTOR-RELATED"/>
    <property type="match status" value="1"/>
</dbReference>
<feature type="compositionally biased region" description="Low complexity" evidence="1">
    <location>
        <begin position="788"/>
        <end position="808"/>
    </location>
</feature>
<dbReference type="KEGG" id="tbl:TBLA_0E00730"/>
<feature type="compositionally biased region" description="Low complexity" evidence="1">
    <location>
        <begin position="1056"/>
        <end position="1077"/>
    </location>
</feature>
<dbReference type="EMBL" id="HE806320">
    <property type="protein sequence ID" value="CCH61134.1"/>
    <property type="molecule type" value="Genomic_DNA"/>
</dbReference>
<accession>I2H432</accession>
<protein>
    <submittedName>
        <fullName evidence="2">Uncharacterized protein</fullName>
    </submittedName>
</protein>
<dbReference type="InterPro" id="IPR015915">
    <property type="entry name" value="Kelch-typ_b-propeller"/>
</dbReference>
<dbReference type="GO" id="GO:0005654">
    <property type="term" value="C:nucleoplasm"/>
    <property type="evidence" value="ECO:0007669"/>
    <property type="project" value="TreeGrafter"/>
</dbReference>
<dbReference type="PANTHER" id="PTHR16148:SF14">
    <property type="entry name" value="MYND-TYPE DOMAIN-CONTAINING PROTEIN"/>
    <property type="match status" value="1"/>
</dbReference>
<dbReference type="AlphaFoldDB" id="I2H432"/>
<evidence type="ECO:0000313" key="3">
    <source>
        <dbReference type="Proteomes" id="UP000002866"/>
    </source>
</evidence>
<dbReference type="Proteomes" id="UP000002866">
    <property type="component" value="Chromosome 5"/>
</dbReference>
<evidence type="ECO:0000256" key="1">
    <source>
        <dbReference type="SAM" id="MobiDB-lite"/>
    </source>
</evidence>
<dbReference type="STRING" id="1071380.I2H432"/>
<organism evidence="2 3">
    <name type="scientific">Henningerozyma blattae (strain ATCC 34711 / CBS 6284 / DSM 70876 / NBRC 10599 / NRRL Y-10934 / UCD 77-7)</name>
    <name type="common">Yeast</name>
    <name type="synonym">Tetrapisispora blattae</name>
    <dbReference type="NCBI Taxonomy" id="1071380"/>
    <lineage>
        <taxon>Eukaryota</taxon>
        <taxon>Fungi</taxon>
        <taxon>Dikarya</taxon>
        <taxon>Ascomycota</taxon>
        <taxon>Saccharomycotina</taxon>
        <taxon>Saccharomycetes</taxon>
        <taxon>Saccharomycetales</taxon>
        <taxon>Saccharomycetaceae</taxon>
        <taxon>Henningerozyma</taxon>
    </lineage>
</organism>
<feature type="region of interest" description="Disordered" evidence="1">
    <location>
        <begin position="18"/>
        <end position="40"/>
    </location>
</feature>
<feature type="region of interest" description="Disordered" evidence="1">
    <location>
        <begin position="742"/>
        <end position="810"/>
    </location>
</feature>
<keyword evidence="3" id="KW-1185">Reference proteome</keyword>
<feature type="region of interest" description="Disordered" evidence="1">
    <location>
        <begin position="538"/>
        <end position="582"/>
    </location>
</feature>
<proteinExistence type="predicted"/>
<evidence type="ECO:0000313" key="2">
    <source>
        <dbReference type="EMBL" id="CCH61134.1"/>
    </source>
</evidence>
<dbReference type="OrthoDB" id="10251809at2759"/>
<name>I2H432_HENB6</name>
<feature type="compositionally biased region" description="Basic residues" evidence="1">
    <location>
        <begin position="758"/>
        <end position="787"/>
    </location>
</feature>
<feature type="region of interest" description="Disordered" evidence="1">
    <location>
        <begin position="1044"/>
        <end position="1094"/>
    </location>
</feature>
<feature type="compositionally biased region" description="Low complexity" evidence="1">
    <location>
        <begin position="499"/>
        <end position="520"/>
    </location>
</feature>
<feature type="compositionally biased region" description="Acidic residues" evidence="1">
    <location>
        <begin position="1078"/>
        <end position="1094"/>
    </location>
</feature>
<gene>
    <name evidence="2" type="primary">TBLA0E00730</name>
    <name evidence="2" type="ORF">TBLA_0E00730</name>
</gene>
<dbReference type="InParanoid" id="I2H432"/>
<dbReference type="RefSeq" id="XP_004180653.1">
    <property type="nucleotide sequence ID" value="XM_004180605.1"/>
</dbReference>
<feature type="compositionally biased region" description="Low complexity" evidence="1">
    <location>
        <begin position="22"/>
        <end position="36"/>
    </location>
</feature>
<dbReference type="GeneID" id="14496260"/>
<dbReference type="HOGENOM" id="CLU_015198_0_0_1"/>
<dbReference type="eggNOG" id="ENOG502QV98">
    <property type="taxonomic scope" value="Eukaryota"/>
</dbReference>